<dbReference type="InterPro" id="IPR016186">
    <property type="entry name" value="C-type_lectin-like/link_sf"/>
</dbReference>
<dbReference type="PROSITE" id="PS50041">
    <property type="entry name" value="C_TYPE_LECTIN_2"/>
    <property type="match status" value="1"/>
</dbReference>
<name>A0A813RWT1_9BILA</name>
<dbReference type="SMART" id="SM00034">
    <property type="entry name" value="CLECT"/>
    <property type="match status" value="1"/>
</dbReference>
<evidence type="ECO:0000313" key="3">
    <source>
        <dbReference type="Proteomes" id="UP000663879"/>
    </source>
</evidence>
<dbReference type="SUPFAM" id="SSF56436">
    <property type="entry name" value="C-type lectin-like"/>
    <property type="match status" value="1"/>
</dbReference>
<reference evidence="2" key="1">
    <citation type="submission" date="2021-02" db="EMBL/GenBank/DDBJ databases">
        <authorList>
            <person name="Nowell W R."/>
        </authorList>
    </citation>
    <scope>NUCLEOTIDE SEQUENCE</scope>
    <source>
        <strain evidence="2">Ploen Becks lab</strain>
    </source>
</reference>
<dbReference type="CDD" id="cd00037">
    <property type="entry name" value="CLECT"/>
    <property type="match status" value="1"/>
</dbReference>
<dbReference type="InterPro" id="IPR050801">
    <property type="entry name" value="Ca-Dep_Lectins_ImmuneDev"/>
</dbReference>
<dbReference type="InterPro" id="IPR001304">
    <property type="entry name" value="C-type_lectin-like"/>
</dbReference>
<dbReference type="EMBL" id="CAJNOC010000682">
    <property type="protein sequence ID" value="CAF0791234.1"/>
    <property type="molecule type" value="Genomic_DNA"/>
</dbReference>
<protein>
    <recommendedName>
        <fullName evidence="1">C-type lectin domain-containing protein</fullName>
    </recommendedName>
</protein>
<keyword evidence="3" id="KW-1185">Reference proteome</keyword>
<feature type="domain" description="C-type lectin" evidence="1">
    <location>
        <begin position="56"/>
        <end position="170"/>
    </location>
</feature>
<evidence type="ECO:0000313" key="2">
    <source>
        <dbReference type="EMBL" id="CAF0791234.1"/>
    </source>
</evidence>
<dbReference type="PANTHER" id="PTHR22801:SF63">
    <property type="entry name" value="C-TYPE LECTIN DOMAIN-CONTAINING PROTEIN"/>
    <property type="match status" value="1"/>
</dbReference>
<organism evidence="2 3">
    <name type="scientific">Brachionus calyciflorus</name>
    <dbReference type="NCBI Taxonomy" id="104777"/>
    <lineage>
        <taxon>Eukaryota</taxon>
        <taxon>Metazoa</taxon>
        <taxon>Spiralia</taxon>
        <taxon>Gnathifera</taxon>
        <taxon>Rotifera</taxon>
        <taxon>Eurotatoria</taxon>
        <taxon>Monogononta</taxon>
        <taxon>Pseudotrocha</taxon>
        <taxon>Ploima</taxon>
        <taxon>Brachionidae</taxon>
        <taxon>Brachionus</taxon>
    </lineage>
</organism>
<feature type="non-terminal residue" evidence="2">
    <location>
        <position position="1"/>
    </location>
</feature>
<dbReference type="OrthoDB" id="6285913at2759"/>
<dbReference type="InterPro" id="IPR016187">
    <property type="entry name" value="CTDL_fold"/>
</dbReference>
<dbReference type="PANTHER" id="PTHR22801">
    <property type="entry name" value="LITHOSTATHINE"/>
    <property type="match status" value="1"/>
</dbReference>
<dbReference type="Pfam" id="PF00059">
    <property type="entry name" value="Lectin_C"/>
    <property type="match status" value="1"/>
</dbReference>
<evidence type="ECO:0000259" key="1">
    <source>
        <dbReference type="PROSITE" id="PS50041"/>
    </source>
</evidence>
<dbReference type="Proteomes" id="UP000663879">
    <property type="component" value="Unassembled WGS sequence"/>
</dbReference>
<comment type="caution">
    <text evidence="2">The sequence shown here is derived from an EMBL/GenBank/DDBJ whole genome shotgun (WGS) entry which is preliminary data.</text>
</comment>
<dbReference type="AlphaFoldDB" id="A0A813RWT1"/>
<gene>
    <name evidence="2" type="ORF">OXX778_LOCUS5979</name>
</gene>
<sequence>EYASKNLSNASNKKIIYQRIDKTIKFNNCLKDNEFFSLDKYSCLQCPLNFKKYSGFPYACYLKLSVKANYTDAKFDCEQKGGFLARPKSFIERSFLRQLYSSSQIWIDSKITRLNEEYKWNDGTKVGGFAITEPNNVGENSSNLNENVILMQKGEFNDYSDSAIKDVVCQFS</sequence>
<accession>A0A813RWT1</accession>
<proteinExistence type="predicted"/>
<dbReference type="Gene3D" id="3.10.100.10">
    <property type="entry name" value="Mannose-Binding Protein A, subunit A"/>
    <property type="match status" value="1"/>
</dbReference>